<comment type="caution">
    <text evidence="3">The sequence shown here is derived from an EMBL/GenBank/DDBJ whole genome shotgun (WGS) entry which is preliminary data.</text>
</comment>
<dbReference type="CDD" id="cd01139">
    <property type="entry name" value="TroA_f"/>
    <property type="match status" value="1"/>
</dbReference>
<dbReference type="SUPFAM" id="SSF53807">
    <property type="entry name" value="Helical backbone' metal receptor"/>
    <property type="match status" value="1"/>
</dbReference>
<gene>
    <name evidence="3" type="ORF">F6X38_18715</name>
</gene>
<protein>
    <submittedName>
        <fullName evidence="3">ABC transporter substrate-binding protein</fullName>
    </submittedName>
</protein>
<evidence type="ECO:0000259" key="2">
    <source>
        <dbReference type="PROSITE" id="PS50983"/>
    </source>
</evidence>
<feature type="chain" id="PRO_5030745063" evidence="1">
    <location>
        <begin position="23"/>
        <end position="373"/>
    </location>
</feature>
<dbReference type="Proteomes" id="UP000432089">
    <property type="component" value="Unassembled WGS sequence"/>
</dbReference>
<proteinExistence type="predicted"/>
<name>A0A7V7PLQ7_9HYPH</name>
<dbReference type="InterPro" id="IPR050902">
    <property type="entry name" value="ABC_Transporter_SBP"/>
</dbReference>
<sequence>MVRKLAIVVAALCCTALRPAAAAEITDIAGRNVEVRAPVGKVILGEGRLLYGVAALDTADPFKRVVGWRDDLIKNDPDTYATYRAKFPKGDTLPTFGGAKEGTFDVEQAISLHPDVVIMNLEAKAATEDADLDGKLAAAGIPLVYIDFREAPMKNTERSMEILGQLFGEEERAREFNRFRAAETKRVTDVLAKAAPAKPDVFIERAGGFSDDCCLSFGNENFGAMVEIAGGRNIAGTLIPGTFGTVNPEQVIAADPDQVIVTGANWQASVPGGAWVGVGPGADTAEAERKLAALMRRPAYQGVKAAGGNDVHAVWHQFYNSPYQFVAIQQIAKWLHPDLFADLDPEATFRQLHERFLPVTYRPGYFVSLAPKT</sequence>
<evidence type="ECO:0000256" key="1">
    <source>
        <dbReference type="SAM" id="SignalP"/>
    </source>
</evidence>
<keyword evidence="4" id="KW-1185">Reference proteome</keyword>
<evidence type="ECO:0000313" key="4">
    <source>
        <dbReference type="Proteomes" id="UP000432089"/>
    </source>
</evidence>
<dbReference type="EMBL" id="VZDO01000017">
    <property type="protein sequence ID" value="KAB0677432.1"/>
    <property type="molecule type" value="Genomic_DNA"/>
</dbReference>
<organism evidence="3 4">
    <name type="scientific">Plantimonas leprariae</name>
    <dbReference type="NCBI Taxonomy" id="2615207"/>
    <lineage>
        <taxon>Bacteria</taxon>
        <taxon>Pseudomonadati</taxon>
        <taxon>Pseudomonadota</taxon>
        <taxon>Alphaproteobacteria</taxon>
        <taxon>Hyphomicrobiales</taxon>
        <taxon>Aurantimonadaceae</taxon>
        <taxon>Plantimonas</taxon>
    </lineage>
</organism>
<accession>A0A7V7PLQ7</accession>
<feature type="signal peptide" evidence="1">
    <location>
        <begin position="1"/>
        <end position="22"/>
    </location>
</feature>
<evidence type="ECO:0000313" key="3">
    <source>
        <dbReference type="EMBL" id="KAB0677432.1"/>
    </source>
</evidence>
<dbReference type="PANTHER" id="PTHR30535">
    <property type="entry name" value="VITAMIN B12-BINDING PROTEIN"/>
    <property type="match status" value="1"/>
</dbReference>
<feature type="domain" description="Fe/B12 periplasmic-binding" evidence="2">
    <location>
        <begin position="41"/>
        <end position="343"/>
    </location>
</feature>
<keyword evidence="1" id="KW-0732">Signal</keyword>
<dbReference type="Pfam" id="PF01497">
    <property type="entry name" value="Peripla_BP_2"/>
    <property type="match status" value="1"/>
</dbReference>
<dbReference type="AlphaFoldDB" id="A0A7V7PLQ7"/>
<dbReference type="Gene3D" id="3.40.50.1980">
    <property type="entry name" value="Nitrogenase molybdenum iron protein domain"/>
    <property type="match status" value="2"/>
</dbReference>
<dbReference type="PROSITE" id="PS50983">
    <property type="entry name" value="FE_B12_PBP"/>
    <property type="match status" value="1"/>
</dbReference>
<reference evidence="3 4" key="1">
    <citation type="submission" date="2019-09" db="EMBL/GenBank/DDBJ databases">
        <title>YIM 132180 draft genome.</title>
        <authorList>
            <person name="Zhang K."/>
        </authorList>
    </citation>
    <scope>NUCLEOTIDE SEQUENCE [LARGE SCALE GENOMIC DNA]</scope>
    <source>
        <strain evidence="3 4">YIM 132180</strain>
    </source>
</reference>
<dbReference type="InterPro" id="IPR002491">
    <property type="entry name" value="ABC_transptr_periplasmic_BD"/>
</dbReference>
<dbReference type="PANTHER" id="PTHR30535:SF34">
    <property type="entry name" value="MOLYBDATE-BINDING PROTEIN MOLA"/>
    <property type="match status" value="1"/>
</dbReference>